<name>A0A2T7DE69_9POAL</name>
<protein>
    <submittedName>
        <fullName evidence="2">Uncharacterized protein</fullName>
    </submittedName>
</protein>
<gene>
    <name evidence="2" type="ORF">GQ55_5G085800</name>
</gene>
<feature type="compositionally biased region" description="Basic and acidic residues" evidence="1">
    <location>
        <begin position="98"/>
        <end position="124"/>
    </location>
</feature>
<dbReference type="EMBL" id="CM009753">
    <property type="protein sequence ID" value="PUZ53878.1"/>
    <property type="molecule type" value="Genomic_DNA"/>
</dbReference>
<reference evidence="2 3" key="1">
    <citation type="submission" date="2018-04" db="EMBL/GenBank/DDBJ databases">
        <title>WGS assembly of Panicum hallii var. hallii HAL2.</title>
        <authorList>
            <person name="Lovell J."/>
            <person name="Jenkins J."/>
            <person name="Lowry D."/>
            <person name="Mamidi S."/>
            <person name="Sreedasyam A."/>
            <person name="Weng X."/>
            <person name="Barry K."/>
            <person name="Bonette J."/>
            <person name="Campitelli B."/>
            <person name="Daum C."/>
            <person name="Gordon S."/>
            <person name="Gould B."/>
            <person name="Lipzen A."/>
            <person name="MacQueen A."/>
            <person name="Palacio-Mejia J."/>
            <person name="Plott C."/>
            <person name="Shakirov E."/>
            <person name="Shu S."/>
            <person name="Yoshinaga Y."/>
            <person name="Zane M."/>
            <person name="Rokhsar D."/>
            <person name="Grimwood J."/>
            <person name="Schmutz J."/>
            <person name="Juenger T."/>
        </authorList>
    </citation>
    <scope>NUCLEOTIDE SEQUENCE [LARGE SCALE GENOMIC DNA]</scope>
    <source>
        <strain evidence="3">cv. HAL2</strain>
    </source>
</reference>
<dbReference type="Proteomes" id="UP000244336">
    <property type="component" value="Chromosome 5"/>
</dbReference>
<evidence type="ECO:0000256" key="1">
    <source>
        <dbReference type="SAM" id="MobiDB-lite"/>
    </source>
</evidence>
<keyword evidence="3" id="KW-1185">Reference proteome</keyword>
<feature type="compositionally biased region" description="Basic and acidic residues" evidence="1">
    <location>
        <begin position="56"/>
        <end position="74"/>
    </location>
</feature>
<accession>A0A2T7DE69</accession>
<dbReference type="Gramene" id="PUZ53878">
    <property type="protein sequence ID" value="PUZ53878"/>
    <property type="gene ID" value="GQ55_5G085800"/>
</dbReference>
<evidence type="ECO:0000313" key="3">
    <source>
        <dbReference type="Proteomes" id="UP000244336"/>
    </source>
</evidence>
<feature type="region of interest" description="Disordered" evidence="1">
    <location>
        <begin position="47"/>
        <end position="124"/>
    </location>
</feature>
<organism evidence="2 3">
    <name type="scientific">Panicum hallii var. hallii</name>
    <dbReference type="NCBI Taxonomy" id="1504633"/>
    <lineage>
        <taxon>Eukaryota</taxon>
        <taxon>Viridiplantae</taxon>
        <taxon>Streptophyta</taxon>
        <taxon>Embryophyta</taxon>
        <taxon>Tracheophyta</taxon>
        <taxon>Spermatophyta</taxon>
        <taxon>Magnoliopsida</taxon>
        <taxon>Liliopsida</taxon>
        <taxon>Poales</taxon>
        <taxon>Poaceae</taxon>
        <taxon>PACMAD clade</taxon>
        <taxon>Panicoideae</taxon>
        <taxon>Panicodae</taxon>
        <taxon>Paniceae</taxon>
        <taxon>Panicinae</taxon>
        <taxon>Panicum</taxon>
        <taxon>Panicum sect. Panicum</taxon>
    </lineage>
</organism>
<evidence type="ECO:0000313" key="2">
    <source>
        <dbReference type="EMBL" id="PUZ53878.1"/>
    </source>
</evidence>
<sequence length="124" mass="13252">MPHCYPAIQLPSKGASRFFVLPLPHTGTEAKLRGFSSPACIWLVVEGSPVPAQERSGARDDGAERDRRGKERRAGGGRARAARRGGRTAGRTAGGRWGGERERLAGGGERERHGTAGGDHERRG</sequence>
<dbReference type="AlphaFoldDB" id="A0A2T7DE69"/>
<proteinExistence type="predicted"/>